<dbReference type="AlphaFoldDB" id="A0A174SGM2"/>
<dbReference type="EMBL" id="CZAY01000019">
    <property type="protein sequence ID" value="CUP95766.1"/>
    <property type="molecule type" value="Genomic_DNA"/>
</dbReference>
<sequence>MKCPNCGSENCQFIATTETHGKSFSFSNACCGSILLGPIGILCGACGTGVHSKTHEYWICNTCGKRFNQYEARKSMEADAHRIEKFTFYKEIQARTGAVVNHTGIDIYELYASETDTDDWEEDVLGDNILYNGNSMNVTFTITANDLDWDFAIRDMDGAQYEYYGLSFKDCDVNGATLVLDSDGNATLN</sequence>
<protein>
    <submittedName>
        <fullName evidence="1">Uncharacterized protein</fullName>
    </submittedName>
</protein>
<organism evidence="1 2">
    <name type="scientific">Dorea longicatena</name>
    <dbReference type="NCBI Taxonomy" id="88431"/>
    <lineage>
        <taxon>Bacteria</taxon>
        <taxon>Bacillati</taxon>
        <taxon>Bacillota</taxon>
        <taxon>Clostridia</taxon>
        <taxon>Lachnospirales</taxon>
        <taxon>Lachnospiraceae</taxon>
        <taxon>Dorea</taxon>
    </lineage>
</organism>
<reference evidence="1 2" key="1">
    <citation type="submission" date="2015-09" db="EMBL/GenBank/DDBJ databases">
        <authorList>
            <consortium name="Pathogen Informatics"/>
        </authorList>
    </citation>
    <scope>NUCLEOTIDE SEQUENCE [LARGE SCALE GENOMIC DNA]</scope>
    <source>
        <strain evidence="1 2">2789STDY5834914</strain>
    </source>
</reference>
<accession>A0A174SGM2</accession>
<evidence type="ECO:0000313" key="1">
    <source>
        <dbReference type="EMBL" id="CUP95766.1"/>
    </source>
</evidence>
<dbReference type="Proteomes" id="UP000095485">
    <property type="component" value="Unassembled WGS sequence"/>
</dbReference>
<gene>
    <name evidence="1" type="ORF">ERS852526_02417</name>
</gene>
<proteinExistence type="predicted"/>
<evidence type="ECO:0000313" key="2">
    <source>
        <dbReference type="Proteomes" id="UP000095485"/>
    </source>
</evidence>
<dbReference type="RefSeq" id="WP_070099641.1">
    <property type="nucleotide sequence ID" value="NZ_CZAY01000019.1"/>
</dbReference>
<name>A0A174SGM2_9FIRM</name>
<dbReference type="GeneID" id="96229697"/>